<proteinExistence type="inferred from homology"/>
<comment type="catalytic activity">
    <reaction evidence="6">
        <text>Exonucleolytic cleavage in either 5'- to 3'- or 3'- to 5'-direction to yield nucleoside 5'-phosphates.</text>
        <dbReference type="EC" id="3.1.11.6"/>
    </reaction>
</comment>
<sequence length="94" mass="10746">MAAKEKDKEKDKEKEKEEISFETAMERLEDIVGKLESGDVPLETAIELFQEGMKMSQLCGSKLEQVERKIEMLIESENGLQRKPFAPANEDRGE</sequence>
<dbReference type="InterPro" id="IPR003761">
    <property type="entry name" value="Exonuc_VII_S"/>
</dbReference>
<dbReference type="PANTHER" id="PTHR34137:SF1">
    <property type="entry name" value="EXODEOXYRIBONUCLEASE 7 SMALL SUBUNIT"/>
    <property type="match status" value="1"/>
</dbReference>
<keyword evidence="5 6" id="KW-0269">Exonuclease</keyword>
<name>A0A6C0NVN9_9BACL</name>
<dbReference type="SUPFAM" id="SSF116842">
    <property type="entry name" value="XseB-like"/>
    <property type="match status" value="1"/>
</dbReference>
<evidence type="ECO:0000256" key="2">
    <source>
        <dbReference type="ARBA" id="ARBA00022490"/>
    </source>
</evidence>
<evidence type="ECO:0000256" key="1">
    <source>
        <dbReference type="ARBA" id="ARBA00009998"/>
    </source>
</evidence>
<dbReference type="NCBIfam" id="TIGR01280">
    <property type="entry name" value="xseB"/>
    <property type="match status" value="1"/>
</dbReference>
<dbReference type="HAMAP" id="MF_00337">
    <property type="entry name" value="Exonuc_7_S"/>
    <property type="match status" value="1"/>
</dbReference>
<evidence type="ECO:0000256" key="6">
    <source>
        <dbReference type="HAMAP-Rule" id="MF_00337"/>
    </source>
</evidence>
<dbReference type="AlphaFoldDB" id="A0A6C0NVN9"/>
<dbReference type="GO" id="GO:0009318">
    <property type="term" value="C:exodeoxyribonuclease VII complex"/>
    <property type="evidence" value="ECO:0007669"/>
    <property type="project" value="UniProtKB-UniRule"/>
</dbReference>
<comment type="function">
    <text evidence="6">Bidirectionally degrades single-stranded DNA into large acid-insoluble oligonucleotides, which are then degraded further into small acid-soluble oligonucleotides.</text>
</comment>
<dbReference type="RefSeq" id="WP_162639003.1">
    <property type="nucleotide sequence ID" value="NZ_CP048286.1"/>
</dbReference>
<dbReference type="GO" id="GO:0006308">
    <property type="term" value="P:DNA catabolic process"/>
    <property type="evidence" value="ECO:0007669"/>
    <property type="project" value="UniProtKB-UniRule"/>
</dbReference>
<dbReference type="KEGG" id="prz:GZH47_05070"/>
<dbReference type="GO" id="GO:0008855">
    <property type="term" value="F:exodeoxyribonuclease VII activity"/>
    <property type="evidence" value="ECO:0007669"/>
    <property type="project" value="UniProtKB-UniRule"/>
</dbReference>
<dbReference type="Proteomes" id="UP000479114">
    <property type="component" value="Chromosome"/>
</dbReference>
<accession>A0A6C0NVN9</accession>
<protein>
    <recommendedName>
        <fullName evidence="6">Exodeoxyribonuclease 7 small subunit</fullName>
        <ecNumber evidence="6">3.1.11.6</ecNumber>
    </recommendedName>
    <alternativeName>
        <fullName evidence="6">Exodeoxyribonuclease VII small subunit</fullName>
        <shortName evidence="6">Exonuclease VII small subunit</shortName>
    </alternativeName>
</protein>
<keyword evidence="3 6" id="KW-0540">Nuclease</keyword>
<keyword evidence="4 6" id="KW-0378">Hydrolase</keyword>
<evidence type="ECO:0000256" key="3">
    <source>
        <dbReference type="ARBA" id="ARBA00022722"/>
    </source>
</evidence>
<dbReference type="Gene3D" id="1.10.287.1040">
    <property type="entry name" value="Exonuclease VII, small subunit"/>
    <property type="match status" value="1"/>
</dbReference>
<dbReference type="GO" id="GO:0005829">
    <property type="term" value="C:cytosol"/>
    <property type="evidence" value="ECO:0007669"/>
    <property type="project" value="TreeGrafter"/>
</dbReference>
<gene>
    <name evidence="6 7" type="primary">xseB</name>
    <name evidence="7" type="ORF">GZH47_05070</name>
</gene>
<evidence type="ECO:0000313" key="8">
    <source>
        <dbReference type="Proteomes" id="UP000479114"/>
    </source>
</evidence>
<dbReference type="Pfam" id="PF02609">
    <property type="entry name" value="Exonuc_VII_S"/>
    <property type="match status" value="1"/>
</dbReference>
<dbReference type="PANTHER" id="PTHR34137">
    <property type="entry name" value="EXODEOXYRIBONUCLEASE 7 SMALL SUBUNIT"/>
    <property type="match status" value="1"/>
</dbReference>
<reference evidence="7 8" key="1">
    <citation type="submission" date="2020-02" db="EMBL/GenBank/DDBJ databases">
        <title>Paenibacillus sp. nov., isolated from rhizosphere soil of tomato.</title>
        <authorList>
            <person name="Weon H.-Y."/>
            <person name="Lee S.A."/>
        </authorList>
    </citation>
    <scope>NUCLEOTIDE SEQUENCE [LARGE SCALE GENOMIC DNA]</scope>
    <source>
        <strain evidence="7 8">14171R-81</strain>
    </source>
</reference>
<evidence type="ECO:0000256" key="4">
    <source>
        <dbReference type="ARBA" id="ARBA00022801"/>
    </source>
</evidence>
<comment type="similarity">
    <text evidence="1 6">Belongs to the XseB family.</text>
</comment>
<comment type="subunit">
    <text evidence="6">Heterooligomer composed of large and small subunits.</text>
</comment>
<dbReference type="EMBL" id="CP048286">
    <property type="protein sequence ID" value="QHW30274.1"/>
    <property type="molecule type" value="Genomic_DNA"/>
</dbReference>
<evidence type="ECO:0000256" key="5">
    <source>
        <dbReference type="ARBA" id="ARBA00022839"/>
    </source>
</evidence>
<keyword evidence="8" id="KW-1185">Reference proteome</keyword>
<dbReference type="InterPro" id="IPR037004">
    <property type="entry name" value="Exonuc_VII_ssu_sf"/>
</dbReference>
<comment type="subcellular location">
    <subcellularLocation>
        <location evidence="6">Cytoplasm</location>
    </subcellularLocation>
</comment>
<keyword evidence="2 6" id="KW-0963">Cytoplasm</keyword>
<evidence type="ECO:0000313" key="7">
    <source>
        <dbReference type="EMBL" id="QHW30274.1"/>
    </source>
</evidence>
<dbReference type="EC" id="3.1.11.6" evidence="6"/>
<organism evidence="7 8">
    <name type="scientific">Paenibacillus rhizovicinus</name>
    <dbReference type="NCBI Taxonomy" id="2704463"/>
    <lineage>
        <taxon>Bacteria</taxon>
        <taxon>Bacillati</taxon>
        <taxon>Bacillota</taxon>
        <taxon>Bacilli</taxon>
        <taxon>Bacillales</taxon>
        <taxon>Paenibacillaceae</taxon>
        <taxon>Paenibacillus</taxon>
    </lineage>
</organism>